<accession>A0A1M7D563</accession>
<sequence>MKQIIDINGLKQGDTIVHFRGERVDQWEFLMIHPHNDKYVLLLDTLSQDAFKQYIPKMLNTDEWQQDYKIEDILEQRIAYHKKMMKYIKERLDKARK</sequence>
<dbReference type="Proteomes" id="UP000184280">
    <property type="component" value="Unassembled WGS sequence"/>
</dbReference>
<protein>
    <submittedName>
        <fullName evidence="1">Uncharacterized protein</fullName>
    </submittedName>
</protein>
<evidence type="ECO:0000313" key="2">
    <source>
        <dbReference type="Proteomes" id="UP000184280"/>
    </source>
</evidence>
<name>A0A1M7D563_XYLRU</name>
<dbReference type="EMBL" id="FRCJ01000001">
    <property type="protein sequence ID" value="SHL74590.1"/>
    <property type="molecule type" value="Genomic_DNA"/>
</dbReference>
<proteinExistence type="predicted"/>
<reference evidence="1 2" key="1">
    <citation type="submission" date="2016-11" db="EMBL/GenBank/DDBJ databases">
        <authorList>
            <person name="Jaros S."/>
            <person name="Januszkiewicz K."/>
            <person name="Wedrychowicz H."/>
        </authorList>
    </citation>
    <scope>NUCLEOTIDE SEQUENCE [LARGE SCALE GENOMIC DNA]</scope>
    <source>
        <strain evidence="1 2">BPI-34</strain>
    </source>
</reference>
<evidence type="ECO:0000313" key="1">
    <source>
        <dbReference type="EMBL" id="SHL74590.1"/>
    </source>
</evidence>
<organism evidence="1 2">
    <name type="scientific">Xylanibacter ruminicola</name>
    <name type="common">Prevotella ruminicola</name>
    <dbReference type="NCBI Taxonomy" id="839"/>
    <lineage>
        <taxon>Bacteria</taxon>
        <taxon>Pseudomonadati</taxon>
        <taxon>Bacteroidota</taxon>
        <taxon>Bacteroidia</taxon>
        <taxon>Bacteroidales</taxon>
        <taxon>Prevotellaceae</taxon>
        <taxon>Xylanibacter</taxon>
    </lineage>
</organism>
<dbReference type="RefSeq" id="WP_073042708.1">
    <property type="nucleotide sequence ID" value="NZ_FRCJ01000001.1"/>
</dbReference>
<dbReference type="AlphaFoldDB" id="A0A1M7D563"/>
<gene>
    <name evidence="1" type="ORF">SAMN04488494_0631</name>
</gene>
<dbReference type="OrthoDB" id="9963479at2"/>